<accession>A0AAN6UZ85</accession>
<dbReference type="AlphaFoldDB" id="A0AAN6UZ85"/>
<evidence type="ECO:0000313" key="3">
    <source>
        <dbReference type="Proteomes" id="UP001302676"/>
    </source>
</evidence>
<proteinExistence type="predicted"/>
<keyword evidence="1" id="KW-0472">Membrane</keyword>
<organism evidence="2 3">
    <name type="scientific">Dichotomopilus funicola</name>
    <dbReference type="NCBI Taxonomy" id="1934379"/>
    <lineage>
        <taxon>Eukaryota</taxon>
        <taxon>Fungi</taxon>
        <taxon>Dikarya</taxon>
        <taxon>Ascomycota</taxon>
        <taxon>Pezizomycotina</taxon>
        <taxon>Sordariomycetes</taxon>
        <taxon>Sordariomycetidae</taxon>
        <taxon>Sordariales</taxon>
        <taxon>Chaetomiaceae</taxon>
        <taxon>Dichotomopilus</taxon>
    </lineage>
</organism>
<evidence type="ECO:0000256" key="1">
    <source>
        <dbReference type="SAM" id="Phobius"/>
    </source>
</evidence>
<feature type="transmembrane region" description="Helical" evidence="1">
    <location>
        <begin position="160"/>
        <end position="181"/>
    </location>
</feature>
<dbReference type="RefSeq" id="XP_062635318.1">
    <property type="nucleotide sequence ID" value="XM_062781401.1"/>
</dbReference>
<feature type="transmembrane region" description="Helical" evidence="1">
    <location>
        <begin position="6"/>
        <end position="33"/>
    </location>
</feature>
<reference evidence="2" key="2">
    <citation type="submission" date="2023-05" db="EMBL/GenBank/DDBJ databases">
        <authorList>
            <consortium name="Lawrence Berkeley National Laboratory"/>
            <person name="Steindorff A."/>
            <person name="Hensen N."/>
            <person name="Bonometti L."/>
            <person name="Westerberg I."/>
            <person name="Brannstrom I.O."/>
            <person name="Guillou S."/>
            <person name="Cros-Aarteil S."/>
            <person name="Calhoun S."/>
            <person name="Haridas S."/>
            <person name="Kuo A."/>
            <person name="Mondo S."/>
            <person name="Pangilinan J."/>
            <person name="Riley R."/>
            <person name="Labutti K."/>
            <person name="Andreopoulos B."/>
            <person name="Lipzen A."/>
            <person name="Chen C."/>
            <person name="Yanf M."/>
            <person name="Daum C."/>
            <person name="Ng V."/>
            <person name="Clum A."/>
            <person name="Ohm R."/>
            <person name="Martin F."/>
            <person name="Silar P."/>
            <person name="Natvig D."/>
            <person name="Lalanne C."/>
            <person name="Gautier V."/>
            <person name="Ament-Velasquez S.L."/>
            <person name="Kruys A."/>
            <person name="Hutchinson M.I."/>
            <person name="Powell A.J."/>
            <person name="Barry K."/>
            <person name="Miller A.N."/>
            <person name="Grigoriev I.V."/>
            <person name="Debuchy R."/>
            <person name="Gladieux P."/>
            <person name="Thoren M.H."/>
            <person name="Johannesson H."/>
        </authorList>
    </citation>
    <scope>NUCLEOTIDE SEQUENCE</scope>
    <source>
        <strain evidence="2">CBS 141.50</strain>
    </source>
</reference>
<name>A0AAN6UZ85_9PEZI</name>
<reference evidence="2" key="1">
    <citation type="journal article" date="2023" name="Mol. Phylogenet. Evol.">
        <title>Genome-scale phylogeny and comparative genomics of the fungal order Sordariales.</title>
        <authorList>
            <person name="Hensen N."/>
            <person name="Bonometti L."/>
            <person name="Westerberg I."/>
            <person name="Brannstrom I.O."/>
            <person name="Guillou S."/>
            <person name="Cros-Aarteil S."/>
            <person name="Calhoun S."/>
            <person name="Haridas S."/>
            <person name="Kuo A."/>
            <person name="Mondo S."/>
            <person name="Pangilinan J."/>
            <person name="Riley R."/>
            <person name="LaButti K."/>
            <person name="Andreopoulos B."/>
            <person name="Lipzen A."/>
            <person name="Chen C."/>
            <person name="Yan M."/>
            <person name="Daum C."/>
            <person name="Ng V."/>
            <person name="Clum A."/>
            <person name="Steindorff A."/>
            <person name="Ohm R.A."/>
            <person name="Martin F."/>
            <person name="Silar P."/>
            <person name="Natvig D.O."/>
            <person name="Lalanne C."/>
            <person name="Gautier V."/>
            <person name="Ament-Velasquez S.L."/>
            <person name="Kruys A."/>
            <person name="Hutchinson M.I."/>
            <person name="Powell A.J."/>
            <person name="Barry K."/>
            <person name="Miller A.N."/>
            <person name="Grigoriev I.V."/>
            <person name="Debuchy R."/>
            <person name="Gladieux P."/>
            <person name="Hiltunen Thoren M."/>
            <person name="Johannesson H."/>
        </authorList>
    </citation>
    <scope>NUCLEOTIDE SEQUENCE</scope>
    <source>
        <strain evidence="2">CBS 141.50</strain>
    </source>
</reference>
<keyword evidence="3" id="KW-1185">Reference proteome</keyword>
<feature type="transmembrane region" description="Helical" evidence="1">
    <location>
        <begin position="318"/>
        <end position="336"/>
    </location>
</feature>
<dbReference type="EMBL" id="MU853604">
    <property type="protein sequence ID" value="KAK4141947.1"/>
    <property type="molecule type" value="Genomic_DNA"/>
</dbReference>
<protein>
    <submittedName>
        <fullName evidence="2">Uncharacterized protein</fullName>
    </submittedName>
</protein>
<keyword evidence="1" id="KW-1133">Transmembrane helix</keyword>
<feature type="transmembrane region" description="Helical" evidence="1">
    <location>
        <begin position="81"/>
        <end position="101"/>
    </location>
</feature>
<keyword evidence="1" id="KW-0812">Transmembrane</keyword>
<feature type="transmembrane region" description="Helical" evidence="1">
    <location>
        <begin position="54"/>
        <end position="75"/>
    </location>
</feature>
<comment type="caution">
    <text evidence="2">The sequence shown here is derived from an EMBL/GenBank/DDBJ whole genome shotgun (WGS) entry which is preliminary data.</text>
</comment>
<gene>
    <name evidence="2" type="ORF">C8A04DRAFT_30500</name>
</gene>
<feature type="transmembrane region" description="Helical" evidence="1">
    <location>
        <begin position="122"/>
        <end position="140"/>
    </location>
</feature>
<feature type="transmembrane region" description="Helical" evidence="1">
    <location>
        <begin position="288"/>
        <end position="306"/>
    </location>
</feature>
<feature type="transmembrane region" description="Helical" evidence="1">
    <location>
        <begin position="233"/>
        <end position="253"/>
    </location>
</feature>
<dbReference type="GeneID" id="87818014"/>
<dbReference type="Proteomes" id="UP001302676">
    <property type="component" value="Unassembled WGS sequence"/>
</dbReference>
<sequence>MSLPTYVFRALSVFGVCALWGLIAVNGTLVLMLKTTYYGVYPTGTAHNFTWTGIWPLDFMLGQVICFFYSIFTLAELPDDGPFLLGADLLIALIVFSMMTLAEDRRNRKTGALRVPVWWQSLWNMFGAACVLPVYLSYYVSERGRTTPLRRMPAVQAQALPFSALWALVINLPTLLPGLLLSTPYRIQAGVALWLLGPYTLGPVQDLIANFLLPLLPGSFPSGGFKNPTKAAYTILGVISGLVHVAVVLAAVVDTETSVARVYLPQHSRLVPGTRSALIEGAMLFTQYDYIGITLTTLAAGFFMRPGMSGVTNGFRKMVALTALFGPGAGMAWLLCKKENELDGKGDGVGAKSG</sequence>
<evidence type="ECO:0000313" key="2">
    <source>
        <dbReference type="EMBL" id="KAK4141947.1"/>
    </source>
</evidence>